<accession>A0A8M8V1K8</accession>
<dbReference type="RefSeq" id="XP_020550179.1">
    <property type="nucleotide sequence ID" value="XM_020694520.1"/>
</dbReference>
<dbReference type="Proteomes" id="UP000504604">
    <property type="component" value="Linkage group LG6"/>
</dbReference>
<organism evidence="1 2">
    <name type="scientific">Sesamum indicum</name>
    <name type="common">Oriental sesame</name>
    <name type="synonym">Sesamum orientale</name>
    <dbReference type="NCBI Taxonomy" id="4182"/>
    <lineage>
        <taxon>Eukaryota</taxon>
        <taxon>Viridiplantae</taxon>
        <taxon>Streptophyta</taxon>
        <taxon>Embryophyta</taxon>
        <taxon>Tracheophyta</taxon>
        <taxon>Spermatophyta</taxon>
        <taxon>Magnoliopsida</taxon>
        <taxon>eudicotyledons</taxon>
        <taxon>Gunneridae</taxon>
        <taxon>Pentapetalae</taxon>
        <taxon>asterids</taxon>
        <taxon>lamiids</taxon>
        <taxon>Lamiales</taxon>
        <taxon>Pedaliaceae</taxon>
        <taxon>Sesamum</taxon>
    </lineage>
</organism>
<evidence type="ECO:0000313" key="2">
    <source>
        <dbReference type="RefSeq" id="XP_020550179.1"/>
    </source>
</evidence>
<sequence>MAQERSETTRRIVFFLDCIWWGSDLTHIGEEFDANMEIGSMWFAAMCASAEASRPHLGAVLMPVVLFLISNSIEEGLRGSASFLY</sequence>
<name>A0A8M8V1K8_SESIN</name>
<evidence type="ECO:0000313" key="1">
    <source>
        <dbReference type="Proteomes" id="UP000504604"/>
    </source>
</evidence>
<gene>
    <name evidence="2" type="primary">LOC105164351</name>
</gene>
<dbReference type="AlphaFoldDB" id="A0A8M8V1K8"/>
<dbReference type="GeneID" id="105164351"/>
<proteinExistence type="predicted"/>
<protein>
    <submittedName>
        <fullName evidence="2">Uncharacterized protein LOC105164351 isoform X3</fullName>
    </submittedName>
</protein>
<keyword evidence="1" id="KW-1185">Reference proteome</keyword>
<reference evidence="2" key="1">
    <citation type="submission" date="2025-08" db="UniProtKB">
        <authorList>
            <consortium name="RefSeq"/>
        </authorList>
    </citation>
    <scope>IDENTIFICATION</scope>
</reference>